<sequence length="61" mass="6994">MYAKTGLLRDARTVFNAMQVLANNLVPCYQVCYTFASVVRACMSSRRVWLPCMLSLDVMRE</sequence>
<evidence type="ECO:0008006" key="2">
    <source>
        <dbReference type="Google" id="ProtNLM"/>
    </source>
</evidence>
<dbReference type="EMBL" id="GBRH01250858">
    <property type="protein sequence ID" value="JAD47037.1"/>
    <property type="molecule type" value="Transcribed_RNA"/>
</dbReference>
<evidence type="ECO:0000313" key="1">
    <source>
        <dbReference type="EMBL" id="JAD47037.1"/>
    </source>
</evidence>
<proteinExistence type="predicted"/>
<name>A0A0A9AIX4_ARUDO</name>
<dbReference type="AlphaFoldDB" id="A0A0A9AIX4"/>
<reference evidence="1" key="2">
    <citation type="journal article" date="2015" name="Data Brief">
        <title>Shoot transcriptome of the giant reed, Arundo donax.</title>
        <authorList>
            <person name="Barrero R.A."/>
            <person name="Guerrero F.D."/>
            <person name="Moolhuijzen P."/>
            <person name="Goolsby J.A."/>
            <person name="Tidwell J."/>
            <person name="Bellgard S.E."/>
            <person name="Bellgard M.I."/>
        </authorList>
    </citation>
    <scope>NUCLEOTIDE SEQUENCE</scope>
    <source>
        <tissue evidence="1">Shoot tissue taken approximately 20 cm above the soil surface</tissue>
    </source>
</reference>
<organism evidence="1">
    <name type="scientific">Arundo donax</name>
    <name type="common">Giant reed</name>
    <name type="synonym">Donax arundinaceus</name>
    <dbReference type="NCBI Taxonomy" id="35708"/>
    <lineage>
        <taxon>Eukaryota</taxon>
        <taxon>Viridiplantae</taxon>
        <taxon>Streptophyta</taxon>
        <taxon>Embryophyta</taxon>
        <taxon>Tracheophyta</taxon>
        <taxon>Spermatophyta</taxon>
        <taxon>Magnoliopsida</taxon>
        <taxon>Liliopsida</taxon>
        <taxon>Poales</taxon>
        <taxon>Poaceae</taxon>
        <taxon>PACMAD clade</taxon>
        <taxon>Arundinoideae</taxon>
        <taxon>Arundineae</taxon>
        <taxon>Arundo</taxon>
    </lineage>
</organism>
<protein>
    <recommendedName>
        <fullName evidence="2">Pentatricopeptide repeat-containing protein</fullName>
    </recommendedName>
</protein>
<accession>A0A0A9AIX4</accession>
<reference evidence="1" key="1">
    <citation type="submission" date="2014-09" db="EMBL/GenBank/DDBJ databases">
        <authorList>
            <person name="Magalhaes I.L.F."/>
            <person name="Oliveira U."/>
            <person name="Santos F.R."/>
            <person name="Vidigal T.H.D.A."/>
            <person name="Brescovit A.D."/>
            <person name="Santos A.J."/>
        </authorList>
    </citation>
    <scope>NUCLEOTIDE SEQUENCE</scope>
    <source>
        <tissue evidence="1">Shoot tissue taken approximately 20 cm above the soil surface</tissue>
    </source>
</reference>